<feature type="domain" description="Protein kinase" evidence="8">
    <location>
        <begin position="1"/>
        <end position="256"/>
    </location>
</feature>
<dbReference type="GO" id="GO:0005634">
    <property type="term" value="C:nucleus"/>
    <property type="evidence" value="ECO:0007669"/>
    <property type="project" value="TreeGrafter"/>
</dbReference>
<evidence type="ECO:0000256" key="3">
    <source>
        <dbReference type="ARBA" id="ARBA00022737"/>
    </source>
</evidence>
<dbReference type="Proteomes" id="UP000039865">
    <property type="component" value="Unassembled WGS sequence"/>
</dbReference>
<dbReference type="CDD" id="cd13117">
    <property type="entry name" value="POLO_box_2"/>
    <property type="match status" value="1"/>
</dbReference>
<dbReference type="PROSITE" id="PS00108">
    <property type="entry name" value="PROTEIN_KINASE_ST"/>
    <property type="match status" value="1"/>
</dbReference>
<feature type="compositionally biased region" description="Polar residues" evidence="7">
    <location>
        <begin position="413"/>
        <end position="429"/>
    </location>
</feature>
<keyword evidence="5 10" id="KW-0418">Kinase</keyword>
<feature type="compositionally biased region" description="Polar residues" evidence="7">
    <location>
        <begin position="891"/>
        <end position="911"/>
    </location>
</feature>
<dbReference type="InterPro" id="IPR033695">
    <property type="entry name" value="POLO_box_2"/>
</dbReference>
<evidence type="ECO:0000256" key="5">
    <source>
        <dbReference type="ARBA" id="ARBA00022777"/>
    </source>
</evidence>
<dbReference type="Gene3D" id="1.10.510.10">
    <property type="entry name" value="Transferase(Phosphotransferase) domain 1"/>
    <property type="match status" value="1"/>
</dbReference>
<feature type="region of interest" description="Disordered" evidence="7">
    <location>
        <begin position="891"/>
        <end position="916"/>
    </location>
</feature>
<keyword evidence="4" id="KW-0547">Nucleotide-binding</keyword>
<organism evidence="10 11">
    <name type="scientific">Stylonychia lemnae</name>
    <name type="common">Ciliate</name>
    <dbReference type="NCBI Taxonomy" id="5949"/>
    <lineage>
        <taxon>Eukaryota</taxon>
        <taxon>Sar</taxon>
        <taxon>Alveolata</taxon>
        <taxon>Ciliophora</taxon>
        <taxon>Intramacronucleata</taxon>
        <taxon>Spirotrichea</taxon>
        <taxon>Stichotrichia</taxon>
        <taxon>Sporadotrichida</taxon>
        <taxon>Oxytrichidae</taxon>
        <taxon>Stylonychinae</taxon>
        <taxon>Stylonychia</taxon>
    </lineage>
</organism>
<evidence type="ECO:0000256" key="1">
    <source>
        <dbReference type="ARBA" id="ARBA00022527"/>
    </source>
</evidence>
<dbReference type="AlphaFoldDB" id="A0A078B657"/>
<feature type="domain" description="POLO box" evidence="9">
    <location>
        <begin position="663"/>
        <end position="743"/>
    </location>
</feature>
<dbReference type="SUPFAM" id="SSF82615">
    <property type="entry name" value="Polo-box domain"/>
    <property type="match status" value="2"/>
</dbReference>
<evidence type="ECO:0000256" key="2">
    <source>
        <dbReference type="ARBA" id="ARBA00022679"/>
    </source>
</evidence>
<dbReference type="InParanoid" id="A0A078B657"/>
<dbReference type="PROSITE" id="PS50078">
    <property type="entry name" value="POLO_BOX"/>
    <property type="match status" value="2"/>
</dbReference>
<dbReference type="PROSITE" id="PS50011">
    <property type="entry name" value="PROTEIN_KINASE_DOM"/>
    <property type="match status" value="1"/>
</dbReference>
<dbReference type="PANTHER" id="PTHR24345">
    <property type="entry name" value="SERINE/THREONINE-PROTEIN KINASE PLK"/>
    <property type="match status" value="1"/>
</dbReference>
<dbReference type="Pfam" id="PF00069">
    <property type="entry name" value="Pkinase"/>
    <property type="match status" value="1"/>
</dbReference>
<dbReference type="CDD" id="cd13118">
    <property type="entry name" value="POLO_box_1"/>
    <property type="match status" value="1"/>
</dbReference>
<evidence type="ECO:0000259" key="8">
    <source>
        <dbReference type="PROSITE" id="PS50011"/>
    </source>
</evidence>
<proteinExistence type="predicted"/>
<evidence type="ECO:0000256" key="7">
    <source>
        <dbReference type="SAM" id="MobiDB-lite"/>
    </source>
</evidence>
<name>A0A078B657_STYLE</name>
<evidence type="ECO:0000313" key="10">
    <source>
        <dbReference type="EMBL" id="CDW89711.1"/>
    </source>
</evidence>
<reference evidence="10 11" key="1">
    <citation type="submission" date="2014-06" db="EMBL/GenBank/DDBJ databases">
        <authorList>
            <person name="Swart Estienne"/>
        </authorList>
    </citation>
    <scope>NUCLEOTIDE SEQUENCE [LARGE SCALE GENOMIC DNA]</scope>
    <source>
        <strain evidence="10 11">130c</strain>
    </source>
</reference>
<dbReference type="GO" id="GO:0004674">
    <property type="term" value="F:protein serine/threonine kinase activity"/>
    <property type="evidence" value="ECO:0007669"/>
    <property type="project" value="UniProtKB-KW"/>
</dbReference>
<feature type="region of interest" description="Disordered" evidence="7">
    <location>
        <begin position="408"/>
        <end position="483"/>
    </location>
</feature>
<dbReference type="InterPro" id="IPR008271">
    <property type="entry name" value="Ser/Thr_kinase_AS"/>
</dbReference>
<dbReference type="PANTHER" id="PTHR24345:SF0">
    <property type="entry name" value="CELL CYCLE SERINE_THREONINE-PROTEIN KINASE CDC5_MSD2"/>
    <property type="match status" value="1"/>
</dbReference>
<feature type="domain" description="POLO box" evidence="9">
    <location>
        <begin position="553"/>
        <end position="636"/>
    </location>
</feature>
<protein>
    <submittedName>
        <fullName evidence="10">Protein kinase domain protein</fullName>
    </submittedName>
</protein>
<dbReference type="GO" id="GO:0005524">
    <property type="term" value="F:ATP binding"/>
    <property type="evidence" value="ECO:0007669"/>
    <property type="project" value="UniProtKB-KW"/>
</dbReference>
<accession>A0A078B657</accession>
<dbReference type="InterPro" id="IPR011009">
    <property type="entry name" value="Kinase-like_dom_sf"/>
</dbReference>
<evidence type="ECO:0000256" key="4">
    <source>
        <dbReference type="ARBA" id="ARBA00022741"/>
    </source>
</evidence>
<dbReference type="Pfam" id="PF00659">
    <property type="entry name" value="POLO_box"/>
    <property type="match status" value="2"/>
</dbReference>
<dbReference type="SMART" id="SM00220">
    <property type="entry name" value="S_TKc"/>
    <property type="match status" value="1"/>
</dbReference>
<keyword evidence="11" id="KW-1185">Reference proteome</keyword>
<dbReference type="OrthoDB" id="408964at2759"/>
<keyword evidence="3" id="KW-0677">Repeat</keyword>
<dbReference type="EMBL" id="CCKQ01017818">
    <property type="protein sequence ID" value="CDW89711.1"/>
    <property type="molecule type" value="Genomic_DNA"/>
</dbReference>
<keyword evidence="6" id="KW-0067">ATP-binding</keyword>
<evidence type="ECO:0000313" key="11">
    <source>
        <dbReference type="Proteomes" id="UP000039865"/>
    </source>
</evidence>
<dbReference type="Gene3D" id="3.30.1120.30">
    <property type="entry name" value="POLO box domain"/>
    <property type="match status" value="2"/>
</dbReference>
<dbReference type="InterPro" id="IPR033701">
    <property type="entry name" value="POLO_box_1"/>
</dbReference>
<dbReference type="SUPFAM" id="SSF56112">
    <property type="entry name" value="Protein kinase-like (PK-like)"/>
    <property type="match status" value="1"/>
</dbReference>
<evidence type="ECO:0000259" key="9">
    <source>
        <dbReference type="PROSITE" id="PS50078"/>
    </source>
</evidence>
<keyword evidence="2" id="KW-0808">Transferase</keyword>
<dbReference type="InterPro" id="IPR036947">
    <property type="entry name" value="POLO_box_dom_sf"/>
</dbReference>
<evidence type="ECO:0000256" key="6">
    <source>
        <dbReference type="ARBA" id="ARBA00022840"/>
    </source>
</evidence>
<gene>
    <name evidence="10" type="primary">Contig16763.g17859</name>
    <name evidence="10" type="ORF">STYLEM_18848</name>
</gene>
<dbReference type="InterPro" id="IPR000959">
    <property type="entry name" value="POLO_box_dom"/>
</dbReference>
<sequence length="964" mass="110192">MERRQQSNTSKVDFQAKQKNIWIQQFQGGFAKCYELRYVDPINVQQKNRVFAVKVVPKASLTRTKARQKDKENVYILLEICQNQSLNELVRRRKRLTELEAQSYLLQLIRACEYLHKFRVIHRDLKLGNLFLSDRMQLKVGDFGLAAKVVFEGEKKRTICGTPNYIAPEILDAKIGHSYEVDYWSIGVILYTLLVGRPPFESPEVKQTYKKIKANQYSFPENIPISEQAKDFVRQLLRTDPSQRMNLKEMLAHDFMTMNKIPELMPISTLVCPPSTTFSKQFQPNGELNNLQFNQTAAALGGFNSIQSARSPTNLALTQNTQRGIASGKETQRAMNMPDLNNGLLATTRDAIGISGYQTIQEEQCKTQREQLRQPTYNLLSQQITPVNNNNFTNQSPRNNEFQFNKSNRAEQQHTPVQPTGRPTSSPFQNDKLLFPSCTGMNSTPRNNNEKRLSTNTVQSNNNYKTEQKSSYSPSPNLNHQTSSKRIIDKENNYLTSSNNEEQHNELNNQFKNNGKDDKKDIEQIAKIEITNAAHFPIESLVSCDKLQQRCELIVQYVDFSSKYGMGYKLSNGQYGVLFNDSTKIVLDANHFHFDYIQRSANGQDEDVQCLNFFNYPKQLNKKVILLQHFKSYLDGNQKFKPLEFKFDATNPPQRLNAAQPSYLKKWKRAKKAILFRLSNKIIQVIFQDLSELILCSGNGIVTFVSSKKQIKKLPLSSDLESKDPSMYKRLQYSKEILIQMINKNDNKNQKTPTTDKIYSTVTSDRSGLRTLEKTQQPDTLISSLAQSKQSEFQVLQSQRGNIVKGPGAELVSLKHYQNNPSNRDLQTERLQYDSLSSTLAKRTIDVNNYMTDQNYIQEGRMNVNLNSNLRGMNNNVYSAGQSRHMSQYNANQNNFKTGPGSHHNQQTHRGSQQHHNHQFVNGSINSQIGSASVSGMATLSTSSNQKHQVMGGGISYRYQTINH</sequence>
<keyword evidence="1" id="KW-0723">Serine/threonine-protein kinase</keyword>
<dbReference type="InterPro" id="IPR000719">
    <property type="entry name" value="Prot_kinase_dom"/>
</dbReference>
<feature type="compositionally biased region" description="Polar residues" evidence="7">
    <location>
        <begin position="454"/>
        <end position="483"/>
    </location>
</feature>